<evidence type="ECO:0000256" key="1">
    <source>
        <dbReference type="ARBA" id="ARBA00004141"/>
    </source>
</evidence>
<dbReference type="InterPro" id="IPR000326">
    <property type="entry name" value="PAP2/HPO"/>
</dbReference>
<evidence type="ECO:0000256" key="3">
    <source>
        <dbReference type="ARBA" id="ARBA00022692"/>
    </source>
</evidence>
<comment type="caution">
    <text evidence="8">The sequence shown here is derived from an EMBL/GenBank/DDBJ whole genome shotgun (WGS) entry which is preliminary data.</text>
</comment>
<dbReference type="SMART" id="SM00014">
    <property type="entry name" value="acidPPc"/>
    <property type="match status" value="1"/>
</dbReference>
<keyword evidence="3 6" id="KW-0812">Transmembrane</keyword>
<evidence type="ECO:0000256" key="4">
    <source>
        <dbReference type="ARBA" id="ARBA00022989"/>
    </source>
</evidence>
<feature type="transmembrane region" description="Helical" evidence="6">
    <location>
        <begin position="218"/>
        <end position="237"/>
    </location>
</feature>
<evidence type="ECO:0000313" key="9">
    <source>
        <dbReference type="Proteomes" id="UP000318571"/>
    </source>
</evidence>
<keyword evidence="9" id="KW-1185">Reference proteome</keyword>
<proteinExistence type="inferred from homology"/>
<dbReference type="GO" id="GO:0008195">
    <property type="term" value="F:phosphatidate phosphatase activity"/>
    <property type="evidence" value="ECO:0007669"/>
    <property type="project" value="TreeGrafter"/>
</dbReference>
<accession>A0A553N9F6</accession>
<dbReference type="PANTHER" id="PTHR10165:SF103">
    <property type="entry name" value="PHOSPHOLIPID PHOSPHATASE HOMOLOG 1.2 HOMOLOG"/>
    <property type="match status" value="1"/>
</dbReference>
<dbReference type="PANTHER" id="PTHR10165">
    <property type="entry name" value="LIPID PHOSPHATE PHOSPHATASE"/>
    <property type="match status" value="1"/>
</dbReference>
<keyword evidence="4 6" id="KW-1133">Transmembrane helix</keyword>
<feature type="transmembrane region" description="Helical" evidence="6">
    <location>
        <begin position="187"/>
        <end position="206"/>
    </location>
</feature>
<dbReference type="GO" id="GO:0046839">
    <property type="term" value="P:phospholipid dephosphorylation"/>
    <property type="evidence" value="ECO:0007669"/>
    <property type="project" value="TreeGrafter"/>
</dbReference>
<dbReference type="GO" id="GO:0007165">
    <property type="term" value="P:signal transduction"/>
    <property type="evidence" value="ECO:0007669"/>
    <property type="project" value="TreeGrafter"/>
</dbReference>
<feature type="transmembrane region" description="Helical" evidence="6">
    <location>
        <begin position="157"/>
        <end position="175"/>
    </location>
</feature>
<dbReference type="GO" id="GO:0005886">
    <property type="term" value="C:plasma membrane"/>
    <property type="evidence" value="ECO:0007669"/>
    <property type="project" value="TreeGrafter"/>
</dbReference>
<evidence type="ECO:0000256" key="2">
    <source>
        <dbReference type="ARBA" id="ARBA00008816"/>
    </source>
</evidence>
<dbReference type="CDD" id="cd03384">
    <property type="entry name" value="PAP2_wunen"/>
    <property type="match status" value="1"/>
</dbReference>
<feature type="transmembrane region" description="Helical" evidence="6">
    <location>
        <begin position="89"/>
        <end position="107"/>
    </location>
</feature>
<organism evidence="8 9">
    <name type="scientific">Tigriopus californicus</name>
    <name type="common">Marine copepod</name>
    <dbReference type="NCBI Taxonomy" id="6832"/>
    <lineage>
        <taxon>Eukaryota</taxon>
        <taxon>Metazoa</taxon>
        <taxon>Ecdysozoa</taxon>
        <taxon>Arthropoda</taxon>
        <taxon>Crustacea</taxon>
        <taxon>Multicrustacea</taxon>
        <taxon>Hexanauplia</taxon>
        <taxon>Copepoda</taxon>
        <taxon>Harpacticoida</taxon>
        <taxon>Harpacticidae</taxon>
        <taxon>Tigriopus</taxon>
    </lineage>
</organism>
<evidence type="ECO:0000259" key="7">
    <source>
        <dbReference type="SMART" id="SM00014"/>
    </source>
</evidence>
<dbReference type="Proteomes" id="UP000318571">
    <property type="component" value="Chromosome 8"/>
</dbReference>
<dbReference type="SUPFAM" id="SSF48317">
    <property type="entry name" value="Acid phosphatase/Vanadium-dependent haloperoxidase"/>
    <property type="match status" value="1"/>
</dbReference>
<feature type="domain" description="Phosphatidic acid phosphatase type 2/haloperoxidase" evidence="7">
    <location>
        <begin position="93"/>
        <end position="233"/>
    </location>
</feature>
<dbReference type="InterPro" id="IPR036938">
    <property type="entry name" value="PAP2/HPO_sf"/>
</dbReference>
<dbReference type="AlphaFoldDB" id="A0A553N9F6"/>
<dbReference type="EMBL" id="VCGU01000459">
    <property type="protein sequence ID" value="TRY62070.1"/>
    <property type="molecule type" value="Genomic_DNA"/>
</dbReference>
<feature type="transmembrane region" description="Helical" evidence="6">
    <location>
        <begin position="51"/>
        <end position="68"/>
    </location>
</feature>
<dbReference type="OMA" id="SKTNRWH"/>
<evidence type="ECO:0000256" key="5">
    <source>
        <dbReference type="ARBA" id="ARBA00023136"/>
    </source>
</evidence>
<evidence type="ECO:0000256" key="6">
    <source>
        <dbReference type="SAM" id="Phobius"/>
    </source>
</evidence>
<gene>
    <name evidence="8" type="ORF">TCAL_02158</name>
</gene>
<comment type="similarity">
    <text evidence="2">Belongs to the PA-phosphatase related phosphoesterase family.</text>
</comment>
<name>A0A553N9F6_TIGCA</name>
<dbReference type="OrthoDB" id="8907274at2759"/>
<keyword evidence="5 6" id="KW-0472">Membrane</keyword>
<dbReference type="STRING" id="6832.A0A553N9F6"/>
<evidence type="ECO:0000313" key="8">
    <source>
        <dbReference type="EMBL" id="TRY62070.1"/>
    </source>
</evidence>
<sequence length="283" mass="31308">MGNVLVFGLLVAATLIMRKGYWSPVRTGFFCGDMSIHHPIKPESSPSNLLLVGGIVVTFVMLALTDVLEMKPFTKDSKRENIKRCLGRSLSSFGLYLFGLCLSVFLTELGKRFSGVLRPNFLAVCRPNVTCSNEADLFEYHINYECLGDDSSSRKSFPSGHASFIAYMAVFIFLYQENRPLSKCCVLLKPMIQIVPISIAWVTGLSRVTDHVHHPSDVLCGFILGGVVGVWACRLTLNRTCYSGEPESSVPQIEKQMSMKPSQYTSVTETLSNQNNSAEVLVS</sequence>
<dbReference type="InterPro" id="IPR043216">
    <property type="entry name" value="PAP-like"/>
</dbReference>
<dbReference type="Gene3D" id="1.20.144.10">
    <property type="entry name" value="Phosphatidic acid phosphatase type 2/haloperoxidase"/>
    <property type="match status" value="1"/>
</dbReference>
<reference evidence="8 9" key="1">
    <citation type="journal article" date="2018" name="Nat. Ecol. Evol.">
        <title>Genomic signatures of mitonuclear coevolution across populations of Tigriopus californicus.</title>
        <authorList>
            <person name="Barreto F.S."/>
            <person name="Watson E.T."/>
            <person name="Lima T.G."/>
            <person name="Willett C.S."/>
            <person name="Edmands S."/>
            <person name="Li W."/>
            <person name="Burton R.S."/>
        </authorList>
    </citation>
    <scope>NUCLEOTIDE SEQUENCE [LARGE SCALE GENOMIC DNA]</scope>
    <source>
        <strain evidence="8 9">San Diego</strain>
    </source>
</reference>
<dbReference type="GO" id="GO:0006644">
    <property type="term" value="P:phospholipid metabolic process"/>
    <property type="evidence" value="ECO:0007669"/>
    <property type="project" value="InterPro"/>
</dbReference>
<dbReference type="Pfam" id="PF01569">
    <property type="entry name" value="PAP2"/>
    <property type="match status" value="1"/>
</dbReference>
<protein>
    <recommendedName>
        <fullName evidence="7">Phosphatidic acid phosphatase type 2/haloperoxidase domain-containing protein</fullName>
    </recommendedName>
</protein>
<comment type="subcellular location">
    <subcellularLocation>
        <location evidence="1">Membrane</location>
        <topology evidence="1">Multi-pass membrane protein</topology>
    </subcellularLocation>
</comment>